<dbReference type="GO" id="GO:0003677">
    <property type="term" value="F:DNA binding"/>
    <property type="evidence" value="ECO:0007669"/>
    <property type="project" value="InterPro"/>
</dbReference>
<accession>A0A1I0ZTM9</accession>
<organism evidence="1 2">
    <name type="scientific">Clostridium frigidicarnis</name>
    <dbReference type="NCBI Taxonomy" id="84698"/>
    <lineage>
        <taxon>Bacteria</taxon>
        <taxon>Bacillati</taxon>
        <taxon>Bacillota</taxon>
        <taxon>Clostridia</taxon>
        <taxon>Eubacteriales</taxon>
        <taxon>Clostridiaceae</taxon>
        <taxon>Clostridium</taxon>
    </lineage>
</organism>
<feature type="non-terminal residue" evidence="1">
    <location>
        <position position="81"/>
    </location>
</feature>
<dbReference type="Proteomes" id="UP000198619">
    <property type="component" value="Unassembled WGS sequence"/>
</dbReference>
<gene>
    <name evidence="1" type="ORF">SAMN04488528_10241</name>
</gene>
<dbReference type="InterPro" id="IPR009057">
    <property type="entry name" value="Homeodomain-like_sf"/>
</dbReference>
<sequence length="81" mass="9823">MEKKIFTRKFSEDQRVSFVKEVLESGSNILIAKRYDLNPQLLSRWVNNYRRYSQTLEPKEPKNNEIIPNYKKEYKKAIEKI</sequence>
<evidence type="ECO:0000313" key="1">
    <source>
        <dbReference type="EMBL" id="SFB27810.1"/>
    </source>
</evidence>
<dbReference type="InterPro" id="IPR002514">
    <property type="entry name" value="Transposase_8"/>
</dbReference>
<protein>
    <submittedName>
        <fullName evidence="1">Transposase</fullName>
    </submittedName>
</protein>
<reference evidence="1 2" key="1">
    <citation type="submission" date="2016-10" db="EMBL/GenBank/DDBJ databases">
        <authorList>
            <person name="de Groot N.N."/>
        </authorList>
    </citation>
    <scope>NUCLEOTIDE SEQUENCE [LARGE SCALE GENOMIC DNA]</scope>
    <source>
        <strain evidence="1 2">DSM 12271</strain>
    </source>
</reference>
<dbReference type="RefSeq" id="WP_143087326.1">
    <property type="nucleotide sequence ID" value="NZ_FOKI01000024.1"/>
</dbReference>
<evidence type="ECO:0000313" key="2">
    <source>
        <dbReference type="Proteomes" id="UP000198619"/>
    </source>
</evidence>
<dbReference type="OrthoDB" id="1918353at2"/>
<name>A0A1I0ZTM9_9CLOT</name>
<dbReference type="GO" id="GO:0004803">
    <property type="term" value="F:transposase activity"/>
    <property type="evidence" value="ECO:0007669"/>
    <property type="project" value="InterPro"/>
</dbReference>
<dbReference type="AlphaFoldDB" id="A0A1I0ZTM9"/>
<dbReference type="Pfam" id="PF01527">
    <property type="entry name" value="HTH_Tnp_1"/>
    <property type="match status" value="1"/>
</dbReference>
<proteinExistence type="predicted"/>
<dbReference type="EMBL" id="FOKI01000024">
    <property type="protein sequence ID" value="SFB27810.1"/>
    <property type="molecule type" value="Genomic_DNA"/>
</dbReference>
<keyword evidence="2" id="KW-1185">Reference proteome</keyword>
<dbReference type="GO" id="GO:0006313">
    <property type="term" value="P:DNA transposition"/>
    <property type="evidence" value="ECO:0007669"/>
    <property type="project" value="InterPro"/>
</dbReference>
<dbReference type="SUPFAM" id="SSF46689">
    <property type="entry name" value="Homeodomain-like"/>
    <property type="match status" value="1"/>
</dbReference>